<proteinExistence type="predicted"/>
<feature type="signal peptide" evidence="2">
    <location>
        <begin position="1"/>
        <end position="32"/>
    </location>
</feature>
<keyword evidence="4" id="KW-1185">Reference proteome</keyword>
<comment type="caution">
    <text evidence="3">The sequence shown here is derived from an EMBL/GenBank/DDBJ whole genome shotgun (WGS) entry which is preliminary data.</text>
</comment>
<keyword evidence="1" id="KW-0812">Transmembrane</keyword>
<dbReference type="EMBL" id="NMVJ01000009">
    <property type="protein sequence ID" value="OYN89400.1"/>
    <property type="molecule type" value="Genomic_DNA"/>
</dbReference>
<reference evidence="3 4" key="1">
    <citation type="submission" date="2017-07" db="EMBL/GenBank/DDBJ databases">
        <title>Draft whole genome sequences of clinical Proprionibacteriaceae strains.</title>
        <authorList>
            <person name="Bernier A.-M."/>
            <person name="Bernard K."/>
            <person name="Domingo M.-C."/>
        </authorList>
    </citation>
    <scope>NUCLEOTIDE SEQUENCE [LARGE SCALE GENOMIC DNA]</scope>
    <source>
        <strain evidence="3 4">NML 150081</strain>
    </source>
</reference>
<keyword evidence="2" id="KW-0732">Signal</keyword>
<feature type="chain" id="PRO_5012332474" description="DUF2330 domain-containing protein" evidence="2">
    <location>
        <begin position="33"/>
        <end position="340"/>
    </location>
</feature>
<evidence type="ECO:0008006" key="5">
    <source>
        <dbReference type="Google" id="ProtNLM"/>
    </source>
</evidence>
<dbReference type="Proteomes" id="UP000216300">
    <property type="component" value="Unassembled WGS sequence"/>
</dbReference>
<evidence type="ECO:0000313" key="4">
    <source>
        <dbReference type="Proteomes" id="UP000216300"/>
    </source>
</evidence>
<feature type="transmembrane region" description="Helical" evidence="1">
    <location>
        <begin position="312"/>
        <end position="335"/>
    </location>
</feature>
<organism evidence="3 4">
    <name type="scientific">Parenemella sanctibonifatiensis</name>
    <dbReference type="NCBI Taxonomy" id="2016505"/>
    <lineage>
        <taxon>Bacteria</taxon>
        <taxon>Bacillati</taxon>
        <taxon>Actinomycetota</taxon>
        <taxon>Actinomycetes</taxon>
        <taxon>Propionibacteriales</taxon>
        <taxon>Propionibacteriaceae</taxon>
        <taxon>Parenemella</taxon>
    </lineage>
</organism>
<protein>
    <recommendedName>
        <fullName evidence="5">DUF2330 domain-containing protein</fullName>
    </recommendedName>
</protein>
<dbReference type="Pfam" id="PF10092">
    <property type="entry name" value="DUF2330"/>
    <property type="match status" value="1"/>
</dbReference>
<evidence type="ECO:0000256" key="1">
    <source>
        <dbReference type="SAM" id="Phobius"/>
    </source>
</evidence>
<gene>
    <name evidence="3" type="ORF">CGZ91_10910</name>
</gene>
<keyword evidence="1" id="KW-0472">Membrane</keyword>
<evidence type="ECO:0000313" key="3">
    <source>
        <dbReference type="EMBL" id="OYN89400.1"/>
    </source>
</evidence>
<dbReference type="OrthoDB" id="275368at2"/>
<accession>A0A255EDS2</accession>
<name>A0A255EDS2_9ACTN</name>
<sequence length="340" mass="36947">MFTSAALRGVRLLLAAALLAMSSIVAVPAAQACACGAMVAEELDVGGEVSLITWDGRHEQIDMVFQVDGHATEAAWIMPAPPETELSLGDREIFSHLQWLSRPRPEYRDVWWPRIVGIDEGDGGAPEGAPPSVTTTEVGPFEVSTLSGGDAASVSAWLTEHGFPAREELQPTFQSYIDQGWDILATRLTADGAHAFTGDLEPLRLSFPTEEPVYPILLSRHAQQDQDLILYVAAPRNVEISQQASSTPLELTFAGDIEYARISPGGSGTWRLTKFEGTLQPETITADYRFQESADQSDRYETYEVVRHQTDIPWPIAVAGVAVIAAAVISGIVVFRASKR</sequence>
<dbReference type="AlphaFoldDB" id="A0A255EDS2"/>
<dbReference type="RefSeq" id="WP_094455107.1">
    <property type="nucleotide sequence ID" value="NZ_NMVJ01000009.1"/>
</dbReference>
<dbReference type="InterPro" id="IPR019283">
    <property type="entry name" value="DUF2330"/>
</dbReference>
<keyword evidence="1" id="KW-1133">Transmembrane helix</keyword>
<evidence type="ECO:0000256" key="2">
    <source>
        <dbReference type="SAM" id="SignalP"/>
    </source>
</evidence>